<evidence type="ECO:0000256" key="2">
    <source>
        <dbReference type="ARBA" id="ARBA00007282"/>
    </source>
</evidence>
<dbReference type="AlphaFoldDB" id="A0A2S4PKY6"/>
<dbReference type="InterPro" id="IPR044851">
    <property type="entry name" value="Wax_synthase"/>
</dbReference>
<evidence type="ECO:0000259" key="8">
    <source>
        <dbReference type="Pfam" id="PF13813"/>
    </source>
</evidence>
<feature type="transmembrane region" description="Helical" evidence="7">
    <location>
        <begin position="287"/>
        <end position="306"/>
    </location>
</feature>
<dbReference type="Proteomes" id="UP000237438">
    <property type="component" value="Unassembled WGS sequence"/>
</dbReference>
<dbReference type="GO" id="GO:0006629">
    <property type="term" value="P:lipid metabolic process"/>
    <property type="evidence" value="ECO:0007669"/>
    <property type="project" value="InterPro"/>
</dbReference>
<name>A0A2S4PKY6_9PEZI</name>
<dbReference type="GO" id="GO:0008374">
    <property type="term" value="F:O-acyltransferase activity"/>
    <property type="evidence" value="ECO:0007669"/>
    <property type="project" value="InterPro"/>
</dbReference>
<keyword evidence="3" id="KW-0808">Transferase</keyword>
<feature type="transmembrane region" description="Helical" evidence="7">
    <location>
        <begin position="391"/>
        <end position="410"/>
    </location>
</feature>
<feature type="transmembrane region" description="Helical" evidence="7">
    <location>
        <begin position="97"/>
        <end position="116"/>
    </location>
</feature>
<evidence type="ECO:0000256" key="3">
    <source>
        <dbReference type="ARBA" id="ARBA00022679"/>
    </source>
</evidence>
<reference evidence="9 10" key="1">
    <citation type="submission" date="2017-10" db="EMBL/GenBank/DDBJ databases">
        <title>Development of genomic resources for the powdery mildew, Erysiphe pulchra.</title>
        <authorList>
            <person name="Wadl P.A."/>
            <person name="Mack B.M."/>
            <person name="Moore G."/>
            <person name="Beltz S.B."/>
        </authorList>
    </citation>
    <scope>NUCLEOTIDE SEQUENCE [LARGE SCALE GENOMIC DNA]</scope>
    <source>
        <strain evidence="9">Cflorida</strain>
    </source>
</reference>
<comment type="subcellular location">
    <subcellularLocation>
        <location evidence="1">Membrane</location>
        <topology evidence="1">Multi-pass membrane protein</topology>
    </subcellularLocation>
</comment>
<evidence type="ECO:0000313" key="9">
    <source>
        <dbReference type="EMBL" id="POS82709.1"/>
    </source>
</evidence>
<dbReference type="Pfam" id="PF13813">
    <property type="entry name" value="MBOAT_2"/>
    <property type="match status" value="1"/>
</dbReference>
<gene>
    <name evidence="9" type="ORF">EPUL_006774</name>
</gene>
<comment type="caution">
    <text evidence="9">The sequence shown here is derived from an EMBL/GenBank/DDBJ whole genome shotgun (WGS) entry which is preliminary data.</text>
</comment>
<keyword evidence="10" id="KW-1185">Reference proteome</keyword>
<feature type="transmembrane region" description="Helical" evidence="7">
    <location>
        <begin position="65"/>
        <end position="85"/>
    </location>
</feature>
<feature type="transmembrane region" description="Helical" evidence="7">
    <location>
        <begin position="455"/>
        <end position="474"/>
    </location>
</feature>
<keyword evidence="4 7" id="KW-0812">Transmembrane</keyword>
<proteinExistence type="inferred from homology"/>
<evidence type="ECO:0000256" key="7">
    <source>
        <dbReference type="SAM" id="Phobius"/>
    </source>
</evidence>
<protein>
    <recommendedName>
        <fullName evidence="8">Wax synthase domain-containing protein</fullName>
    </recommendedName>
</protein>
<dbReference type="STRING" id="225359.A0A2S4PKY6"/>
<dbReference type="PANTHER" id="PTHR31595:SF67">
    <property type="entry name" value="WAX SYNTHASE DOMAIN-CONTAINING PROTEIN"/>
    <property type="match status" value="1"/>
</dbReference>
<feature type="transmembrane region" description="Helical" evidence="7">
    <location>
        <begin position="480"/>
        <end position="498"/>
    </location>
</feature>
<keyword evidence="6 7" id="KW-0472">Membrane</keyword>
<dbReference type="PANTHER" id="PTHR31595">
    <property type="entry name" value="LONG-CHAIN-ALCOHOL O-FATTY-ACYLTRANSFERASE 3-RELATED"/>
    <property type="match status" value="1"/>
</dbReference>
<evidence type="ECO:0000313" key="10">
    <source>
        <dbReference type="Proteomes" id="UP000237438"/>
    </source>
</evidence>
<accession>A0A2S4PKY6</accession>
<sequence>MASYFPHLSLTGPAPTAHEIYIAYRHAFYKQVSEGVRRPPVIPFSYLSTILAIVYLCIPHKQNPVIYAARWPLVGLITCFELRAIQQTSGVSQTLGFLAGMQSAFTILWIWTWLIFKRPQWDAKRVERRRVRVIQNDKKTQLSEKYSLKEELCPEKLANDIVLLSNEEYYKDTYEYFWQSYPENFKERFSWVWDLLINYRGPGWDWSVPIVRKLTPEILSKLENPEEVVDSNDSRKCSKSGSCERFRQISFFIFGYLVVDAVWHLMMQDPYFKFGPNTYELPSHLKSLHPIALYLYRMTLVAFMLISSMRTGYAMCNAFMGYILGPKVLGLRGEPIYYNQVWGNFSKVYDRGLGGLWGNYWHQTFRNVFTAPTDLLLEKGYIKPGKFTTKLIGLAIAFILSGFIHWASMITAFGDTKPFDEFIFYGLQGIGVALQSGLSKIFSSTIVKLPISIRKIGNLLFTLVWFYLTAWLEADNLSRSGLLLIPAIPFSPLAYFGFGEQDVNWNCWGFVAPMWYTGKNFIDSGIFIG</sequence>
<evidence type="ECO:0000256" key="6">
    <source>
        <dbReference type="ARBA" id="ARBA00023136"/>
    </source>
</evidence>
<organism evidence="9 10">
    <name type="scientific">Erysiphe pulchra</name>
    <dbReference type="NCBI Taxonomy" id="225359"/>
    <lineage>
        <taxon>Eukaryota</taxon>
        <taxon>Fungi</taxon>
        <taxon>Dikarya</taxon>
        <taxon>Ascomycota</taxon>
        <taxon>Pezizomycotina</taxon>
        <taxon>Leotiomycetes</taxon>
        <taxon>Erysiphales</taxon>
        <taxon>Erysiphaceae</taxon>
        <taxon>Erysiphe</taxon>
    </lineage>
</organism>
<evidence type="ECO:0000256" key="4">
    <source>
        <dbReference type="ARBA" id="ARBA00022692"/>
    </source>
</evidence>
<dbReference type="OrthoDB" id="2796277at2759"/>
<evidence type="ECO:0000256" key="5">
    <source>
        <dbReference type="ARBA" id="ARBA00022989"/>
    </source>
</evidence>
<dbReference type="EMBL" id="PEDP01002363">
    <property type="protein sequence ID" value="POS82709.1"/>
    <property type="molecule type" value="Genomic_DNA"/>
</dbReference>
<feature type="transmembrane region" description="Helical" evidence="7">
    <location>
        <begin position="249"/>
        <end position="267"/>
    </location>
</feature>
<comment type="similarity">
    <text evidence="2">Belongs to the wax synthase family.</text>
</comment>
<feature type="transmembrane region" description="Helical" evidence="7">
    <location>
        <begin position="422"/>
        <end position="443"/>
    </location>
</feature>
<dbReference type="InterPro" id="IPR032805">
    <property type="entry name" value="Wax_synthase_dom"/>
</dbReference>
<keyword evidence="5 7" id="KW-1133">Transmembrane helix</keyword>
<feature type="domain" description="Wax synthase" evidence="8">
    <location>
        <begin position="339"/>
        <end position="414"/>
    </location>
</feature>
<evidence type="ECO:0000256" key="1">
    <source>
        <dbReference type="ARBA" id="ARBA00004141"/>
    </source>
</evidence>
<feature type="transmembrane region" description="Helical" evidence="7">
    <location>
        <begin position="41"/>
        <end position="58"/>
    </location>
</feature>
<dbReference type="GO" id="GO:0016020">
    <property type="term" value="C:membrane"/>
    <property type="evidence" value="ECO:0007669"/>
    <property type="project" value="UniProtKB-SubCell"/>
</dbReference>